<reference evidence="1 2" key="1">
    <citation type="submission" date="2018-05" db="EMBL/GenBank/DDBJ databases">
        <title>Genomic Encyclopedia of Type Strains, Phase IV (KMG-IV): sequencing the most valuable type-strain genomes for metagenomic binning, comparative biology and taxonomic classification.</title>
        <authorList>
            <person name="Goeker M."/>
        </authorList>
    </citation>
    <scope>NUCLEOTIDE SEQUENCE [LARGE SCALE GENOMIC DNA]</scope>
    <source>
        <strain evidence="1 2">DSM 44704</strain>
    </source>
</reference>
<name>A0A318KB42_9NOCA</name>
<protein>
    <submittedName>
        <fullName evidence="1">Uncharacterized protein</fullName>
    </submittedName>
</protein>
<gene>
    <name evidence="1" type="ORF">DFR70_102120</name>
</gene>
<sequence length="74" mass="7995">MDTPGLPSRRNRTMVSSRVDPVLNYFGKCPLCGYPAHASTITATFDDEEEEEMVVATCGLPCGWSGPVVPTTMT</sequence>
<dbReference type="OrthoDB" id="4560094at2"/>
<evidence type="ECO:0000313" key="2">
    <source>
        <dbReference type="Proteomes" id="UP000247569"/>
    </source>
</evidence>
<dbReference type="AlphaFoldDB" id="A0A318KB42"/>
<dbReference type="EMBL" id="QJKF01000002">
    <property type="protein sequence ID" value="PXX68440.1"/>
    <property type="molecule type" value="Genomic_DNA"/>
</dbReference>
<keyword evidence="2" id="KW-1185">Reference proteome</keyword>
<proteinExistence type="predicted"/>
<evidence type="ECO:0000313" key="1">
    <source>
        <dbReference type="EMBL" id="PXX68440.1"/>
    </source>
</evidence>
<accession>A0A318KB42</accession>
<comment type="caution">
    <text evidence="1">The sequence shown here is derived from an EMBL/GenBank/DDBJ whole genome shotgun (WGS) entry which is preliminary data.</text>
</comment>
<dbReference type="Proteomes" id="UP000247569">
    <property type="component" value="Unassembled WGS sequence"/>
</dbReference>
<organism evidence="1 2">
    <name type="scientific">Nocardia tenerifensis</name>
    <dbReference type="NCBI Taxonomy" id="228006"/>
    <lineage>
        <taxon>Bacteria</taxon>
        <taxon>Bacillati</taxon>
        <taxon>Actinomycetota</taxon>
        <taxon>Actinomycetes</taxon>
        <taxon>Mycobacteriales</taxon>
        <taxon>Nocardiaceae</taxon>
        <taxon>Nocardia</taxon>
    </lineage>
</organism>
<dbReference type="RefSeq" id="WP_110293387.1">
    <property type="nucleotide sequence ID" value="NZ_QJKF01000002.1"/>
</dbReference>